<dbReference type="Gene3D" id="1.20.1290.10">
    <property type="entry name" value="AhpD-like"/>
    <property type="match status" value="2"/>
</dbReference>
<dbReference type="PANTHER" id="PTHR33930">
    <property type="entry name" value="ALKYL HYDROPEROXIDE REDUCTASE AHPD"/>
    <property type="match status" value="1"/>
</dbReference>
<keyword evidence="3" id="KW-1185">Reference proteome</keyword>
<evidence type="ECO:0000313" key="2">
    <source>
        <dbReference type="EMBL" id="CAG9621211.1"/>
    </source>
</evidence>
<gene>
    <name evidence="2" type="ORF">BACCIP111883_01983</name>
</gene>
<accession>A0ABN8A7T2</accession>
<dbReference type="RefSeq" id="WP_230501109.1">
    <property type="nucleotide sequence ID" value="NZ_CAKJTJ010000008.1"/>
</dbReference>
<name>A0ABN8A7T2_9BACI</name>
<feature type="domain" description="Carboxymuconolactone decarboxylase-like" evidence="1">
    <location>
        <begin position="122"/>
        <end position="184"/>
    </location>
</feature>
<dbReference type="SUPFAM" id="SSF69118">
    <property type="entry name" value="AhpD-like"/>
    <property type="match status" value="2"/>
</dbReference>
<dbReference type="InterPro" id="IPR004675">
    <property type="entry name" value="AhpD_core"/>
</dbReference>
<feature type="domain" description="Carboxymuconolactone decarboxylase-like" evidence="1">
    <location>
        <begin position="21"/>
        <end position="91"/>
    </location>
</feature>
<dbReference type="NCBIfam" id="TIGR00778">
    <property type="entry name" value="ahpD_dom"/>
    <property type="match status" value="1"/>
</dbReference>
<proteinExistence type="predicted"/>
<dbReference type="InterPro" id="IPR003779">
    <property type="entry name" value="CMD-like"/>
</dbReference>
<organism evidence="2 3">
    <name type="scientific">Sutcliffiella rhizosphaerae</name>
    <dbReference type="NCBI Taxonomy" id="2880967"/>
    <lineage>
        <taxon>Bacteria</taxon>
        <taxon>Bacillati</taxon>
        <taxon>Bacillota</taxon>
        <taxon>Bacilli</taxon>
        <taxon>Bacillales</taxon>
        <taxon>Bacillaceae</taxon>
        <taxon>Sutcliffiella</taxon>
    </lineage>
</organism>
<evidence type="ECO:0000259" key="1">
    <source>
        <dbReference type="Pfam" id="PF02627"/>
    </source>
</evidence>
<dbReference type="Pfam" id="PF02627">
    <property type="entry name" value="CMD"/>
    <property type="match status" value="2"/>
</dbReference>
<sequence length="189" mass="20995">MSTFQQIGRSLGEVHKSVPQPFRKYRSFADDVWANSVLDPKTVEIVAVAVTHVTKCSYCVDYHTKKAKRAGASAEELVEAAVLSASIQANPLLLDEGSDYESKSKAAEEFFRYPIDEESFYLERKTKILIGLSVSIALKNNYSVSLFKEQATQNELSQEEIKESGRIASALLAGAAIRHLEEVWTAFAE</sequence>
<dbReference type="InterPro" id="IPR029032">
    <property type="entry name" value="AhpD-like"/>
</dbReference>
<evidence type="ECO:0000313" key="3">
    <source>
        <dbReference type="Proteomes" id="UP000789833"/>
    </source>
</evidence>
<dbReference type="Proteomes" id="UP000789833">
    <property type="component" value="Unassembled WGS sequence"/>
</dbReference>
<reference evidence="2 3" key="1">
    <citation type="submission" date="2021-10" db="EMBL/GenBank/DDBJ databases">
        <authorList>
            <person name="Criscuolo A."/>
        </authorList>
    </citation>
    <scope>NUCLEOTIDE SEQUENCE [LARGE SCALE GENOMIC DNA]</scope>
    <source>
        <strain evidence="3">CIP 111883</strain>
    </source>
</reference>
<dbReference type="PANTHER" id="PTHR33930:SF2">
    <property type="entry name" value="BLR3452 PROTEIN"/>
    <property type="match status" value="1"/>
</dbReference>
<dbReference type="EMBL" id="CAKJTJ010000008">
    <property type="protein sequence ID" value="CAG9621211.1"/>
    <property type="molecule type" value="Genomic_DNA"/>
</dbReference>
<comment type="caution">
    <text evidence="2">The sequence shown here is derived from an EMBL/GenBank/DDBJ whole genome shotgun (WGS) entry which is preliminary data.</text>
</comment>
<protein>
    <recommendedName>
        <fullName evidence="1">Carboxymuconolactone decarboxylase-like domain-containing protein</fullName>
    </recommendedName>
</protein>